<dbReference type="InterPro" id="IPR003609">
    <property type="entry name" value="Pan_app"/>
</dbReference>
<feature type="chain" id="PRO_5045395546" description="Apple domain-containing protein" evidence="1">
    <location>
        <begin position="18"/>
        <end position="129"/>
    </location>
</feature>
<evidence type="ECO:0000256" key="1">
    <source>
        <dbReference type="SAM" id="SignalP"/>
    </source>
</evidence>
<dbReference type="Proteomes" id="UP001159427">
    <property type="component" value="Unassembled WGS sequence"/>
</dbReference>
<dbReference type="Gene3D" id="3.50.4.10">
    <property type="entry name" value="Hepatocyte Growth Factor"/>
    <property type="match status" value="1"/>
</dbReference>
<name>A0ABN8MEZ4_9CNID</name>
<dbReference type="PROSITE" id="PS50948">
    <property type="entry name" value="PAN"/>
    <property type="match status" value="1"/>
</dbReference>
<protein>
    <recommendedName>
        <fullName evidence="2">Apple domain-containing protein</fullName>
    </recommendedName>
</protein>
<dbReference type="EMBL" id="CALNXI010000366">
    <property type="protein sequence ID" value="CAH3025683.1"/>
    <property type="molecule type" value="Genomic_DNA"/>
</dbReference>
<evidence type="ECO:0000259" key="2">
    <source>
        <dbReference type="PROSITE" id="PS50948"/>
    </source>
</evidence>
<comment type="caution">
    <text evidence="3">The sequence shown here is derived from an EMBL/GenBank/DDBJ whole genome shotgun (WGS) entry which is preliminary data.</text>
</comment>
<evidence type="ECO:0000313" key="4">
    <source>
        <dbReference type="Proteomes" id="UP001159427"/>
    </source>
</evidence>
<feature type="domain" description="Apple" evidence="2">
    <location>
        <begin position="24"/>
        <end position="108"/>
    </location>
</feature>
<evidence type="ECO:0000313" key="3">
    <source>
        <dbReference type="EMBL" id="CAH3025683.1"/>
    </source>
</evidence>
<keyword evidence="4" id="KW-1185">Reference proteome</keyword>
<sequence>MLHLYYLSFTIFMFSRAEEIHAACAQKSLNDTLEEETRLLRFSVKEISVITPYQCADACLRDTRCKSFNVERKLNSGDKKLCELNDAKWNNDNDAIRITGWDYYGLDHEGLQEVSRNIVFYLEQSKSGP</sequence>
<feature type="signal peptide" evidence="1">
    <location>
        <begin position="1"/>
        <end position="17"/>
    </location>
</feature>
<gene>
    <name evidence="3" type="ORF">PEVE_00026869</name>
</gene>
<reference evidence="3 4" key="1">
    <citation type="submission" date="2022-05" db="EMBL/GenBank/DDBJ databases">
        <authorList>
            <consortium name="Genoscope - CEA"/>
            <person name="William W."/>
        </authorList>
    </citation>
    <scope>NUCLEOTIDE SEQUENCE [LARGE SCALE GENOMIC DNA]</scope>
</reference>
<proteinExistence type="predicted"/>
<dbReference type="Pfam" id="PF00024">
    <property type="entry name" value="PAN_1"/>
    <property type="match status" value="1"/>
</dbReference>
<organism evidence="3 4">
    <name type="scientific">Porites evermanni</name>
    <dbReference type="NCBI Taxonomy" id="104178"/>
    <lineage>
        <taxon>Eukaryota</taxon>
        <taxon>Metazoa</taxon>
        <taxon>Cnidaria</taxon>
        <taxon>Anthozoa</taxon>
        <taxon>Hexacorallia</taxon>
        <taxon>Scleractinia</taxon>
        <taxon>Fungiina</taxon>
        <taxon>Poritidae</taxon>
        <taxon>Porites</taxon>
    </lineage>
</organism>
<accession>A0ABN8MEZ4</accession>
<keyword evidence="1" id="KW-0732">Signal</keyword>
<dbReference type="SUPFAM" id="SSF57414">
    <property type="entry name" value="Hairpin loop containing domain-like"/>
    <property type="match status" value="1"/>
</dbReference>